<evidence type="ECO:0000259" key="1">
    <source>
        <dbReference type="Pfam" id="PF20508"/>
    </source>
</evidence>
<protein>
    <recommendedName>
        <fullName evidence="1">DUF6734 domain-containing protein</fullName>
    </recommendedName>
</protein>
<name>A0A554VI07_9FLAO</name>
<organism evidence="2 3">
    <name type="scientific">Aquimarina algiphila</name>
    <dbReference type="NCBI Taxonomy" id="2047982"/>
    <lineage>
        <taxon>Bacteria</taxon>
        <taxon>Pseudomonadati</taxon>
        <taxon>Bacteroidota</taxon>
        <taxon>Flavobacteriia</taxon>
        <taxon>Flavobacteriales</taxon>
        <taxon>Flavobacteriaceae</taxon>
        <taxon>Aquimarina</taxon>
    </lineage>
</organism>
<feature type="domain" description="DUF6734" evidence="1">
    <location>
        <begin position="1"/>
        <end position="290"/>
    </location>
</feature>
<sequence length="295" mass="34595">MKILHSFWSKPYFFNKNYKNIGGWRQNRFFYMSWALSCLTLNKIYGNISLVTDRQGYDILIKNLDLPYSNITIELDNLNKYPANLWALGKIAAYSLQRDAFIHVDGDVYIWDRFGSRIENATLIAQSKDIDEGHYEYAIKEIHKNNYILPKLITNRLSSESKIVAANAGIFGGNDLDFFDEYCEHAFKLIEANQKIKNSDLNGTSYALIYEQYLFSCMAHKKGIKIEYLVSDTPNHTNYVKDISNFSNKYESSLKYVHLLSTKKRYMDSCYELQNQLELEFPEYMDKIERICHKI</sequence>
<dbReference type="RefSeq" id="WP_143917258.1">
    <property type="nucleotide sequence ID" value="NZ_CANLVC010000001.1"/>
</dbReference>
<dbReference type="Pfam" id="PF20508">
    <property type="entry name" value="DUF6734"/>
    <property type="match status" value="1"/>
</dbReference>
<dbReference type="EMBL" id="VLNR01000036">
    <property type="protein sequence ID" value="TSE07184.1"/>
    <property type="molecule type" value="Genomic_DNA"/>
</dbReference>
<evidence type="ECO:0000313" key="2">
    <source>
        <dbReference type="EMBL" id="TSE07184.1"/>
    </source>
</evidence>
<dbReference type="OrthoDB" id="771064at2"/>
<gene>
    <name evidence="2" type="ORF">FOF46_16825</name>
</gene>
<reference evidence="2 3" key="1">
    <citation type="submission" date="2019-07" db="EMBL/GenBank/DDBJ databases">
        <title>The draft genome sequence of Aquimarina algiphila M91.</title>
        <authorList>
            <person name="Meng X."/>
        </authorList>
    </citation>
    <scope>NUCLEOTIDE SEQUENCE [LARGE SCALE GENOMIC DNA]</scope>
    <source>
        <strain evidence="2 3">M91</strain>
    </source>
</reference>
<dbReference type="Proteomes" id="UP000318833">
    <property type="component" value="Unassembled WGS sequence"/>
</dbReference>
<proteinExistence type="predicted"/>
<dbReference type="AlphaFoldDB" id="A0A554VI07"/>
<accession>A0A554VI07</accession>
<comment type="caution">
    <text evidence="2">The sequence shown here is derived from an EMBL/GenBank/DDBJ whole genome shotgun (WGS) entry which is preliminary data.</text>
</comment>
<dbReference type="InterPro" id="IPR046621">
    <property type="entry name" value="DUF6734"/>
</dbReference>
<evidence type="ECO:0000313" key="3">
    <source>
        <dbReference type="Proteomes" id="UP000318833"/>
    </source>
</evidence>
<keyword evidence="3" id="KW-1185">Reference proteome</keyword>